<keyword evidence="2" id="KW-0547">Nucleotide-binding</keyword>
<accession>A0ABQ9V085</accession>
<comment type="caution">
    <text evidence="2">The sequence shown here is derived from an EMBL/GenBank/DDBJ whole genome shotgun (WGS) entry which is preliminary data.</text>
</comment>
<name>A0ABQ9V085_SAGOE</name>
<sequence length="143" mass="15772">MGFHRPSKTQEKALPMMLAERPQNLIAQSQSGTGKTAAFLLAMLSRVEPADRYPAYELALQTGKSNEQRGTFYPSAEELKLACAVRGHKLERVQKISEQIASGTPGTMLDWCSPLGPCWTGAPSSSSLIPRKSRCLFWMRLTS</sequence>
<reference evidence="2 3" key="1">
    <citation type="submission" date="2023-05" db="EMBL/GenBank/DDBJ databases">
        <title>B98-5 Cell Line De Novo Hybrid Assembly: An Optical Mapping Approach.</title>
        <authorList>
            <person name="Kananen K."/>
            <person name="Auerbach J.A."/>
            <person name="Kautto E."/>
            <person name="Blachly J.S."/>
        </authorList>
    </citation>
    <scope>NUCLEOTIDE SEQUENCE [LARGE SCALE GENOMIC DNA]</scope>
    <source>
        <strain evidence="2">B95-8</strain>
        <tissue evidence="2">Cell line</tissue>
    </source>
</reference>
<organism evidence="2 3">
    <name type="scientific">Saguinus oedipus</name>
    <name type="common">Cotton-top tamarin</name>
    <name type="synonym">Oedipomidas oedipus</name>
    <dbReference type="NCBI Taxonomy" id="9490"/>
    <lineage>
        <taxon>Eukaryota</taxon>
        <taxon>Metazoa</taxon>
        <taxon>Chordata</taxon>
        <taxon>Craniata</taxon>
        <taxon>Vertebrata</taxon>
        <taxon>Euteleostomi</taxon>
        <taxon>Mammalia</taxon>
        <taxon>Eutheria</taxon>
        <taxon>Euarchontoglires</taxon>
        <taxon>Primates</taxon>
        <taxon>Haplorrhini</taxon>
        <taxon>Platyrrhini</taxon>
        <taxon>Cebidae</taxon>
        <taxon>Callitrichinae</taxon>
        <taxon>Saguinus</taxon>
    </lineage>
</organism>
<keyword evidence="2" id="KW-0067">ATP-binding</keyword>
<evidence type="ECO:0000313" key="3">
    <source>
        <dbReference type="Proteomes" id="UP001266305"/>
    </source>
</evidence>
<evidence type="ECO:0000313" key="2">
    <source>
        <dbReference type="EMBL" id="KAK2102769.1"/>
    </source>
</evidence>
<dbReference type="Pfam" id="PF00270">
    <property type="entry name" value="DEAD"/>
    <property type="match status" value="1"/>
</dbReference>
<proteinExistence type="predicted"/>
<evidence type="ECO:0000259" key="1">
    <source>
        <dbReference type="Pfam" id="PF00270"/>
    </source>
</evidence>
<dbReference type="SUPFAM" id="SSF52540">
    <property type="entry name" value="P-loop containing nucleoside triphosphate hydrolases"/>
    <property type="match status" value="1"/>
</dbReference>
<protein>
    <submittedName>
        <fullName evidence="2">ATP-dependent RNA helicase ddx19a</fullName>
    </submittedName>
</protein>
<keyword evidence="2" id="KW-0347">Helicase</keyword>
<dbReference type="EMBL" id="JASSZA010000009">
    <property type="protein sequence ID" value="KAK2102769.1"/>
    <property type="molecule type" value="Genomic_DNA"/>
</dbReference>
<dbReference type="InterPro" id="IPR011545">
    <property type="entry name" value="DEAD/DEAH_box_helicase_dom"/>
</dbReference>
<dbReference type="GO" id="GO:0004386">
    <property type="term" value="F:helicase activity"/>
    <property type="evidence" value="ECO:0007669"/>
    <property type="project" value="UniProtKB-KW"/>
</dbReference>
<dbReference type="PANTHER" id="PTHR47958">
    <property type="entry name" value="ATP-DEPENDENT RNA HELICASE DBP3"/>
    <property type="match status" value="1"/>
</dbReference>
<feature type="domain" description="DEAD/DEAH-box helicase" evidence="1">
    <location>
        <begin position="8"/>
        <end position="111"/>
    </location>
</feature>
<dbReference type="Gene3D" id="3.40.50.300">
    <property type="entry name" value="P-loop containing nucleotide triphosphate hydrolases"/>
    <property type="match status" value="1"/>
</dbReference>
<dbReference type="InterPro" id="IPR027417">
    <property type="entry name" value="P-loop_NTPase"/>
</dbReference>
<keyword evidence="3" id="KW-1185">Reference proteome</keyword>
<dbReference type="Proteomes" id="UP001266305">
    <property type="component" value="Unassembled WGS sequence"/>
</dbReference>
<keyword evidence="2" id="KW-0378">Hydrolase</keyword>
<gene>
    <name evidence="2" type="primary">DDX19A_2</name>
    <name evidence="2" type="ORF">P7K49_020436</name>
</gene>